<keyword evidence="1" id="KW-0812">Transmembrane</keyword>
<evidence type="ECO:0000313" key="3">
    <source>
        <dbReference type="Proteomes" id="UP000198584"/>
    </source>
</evidence>
<protein>
    <submittedName>
        <fullName evidence="2">Uncharacterized protein</fullName>
    </submittedName>
</protein>
<keyword evidence="3" id="KW-1185">Reference proteome</keyword>
<sequence>MDTVIFISSTAILLIVGLFVLKRYENKGAILKAKLYPSILLGAGLGIVIGILAKGTVLETLVVMGFLILLTLSQLIAISRVSESFKAYRKKAGK</sequence>
<accession>A0A1H3ZGX0</accession>
<organism evidence="2 3">
    <name type="scientific">Thalassobacillus cyri</name>
    <dbReference type="NCBI Taxonomy" id="571932"/>
    <lineage>
        <taxon>Bacteria</taxon>
        <taxon>Bacillati</taxon>
        <taxon>Bacillota</taxon>
        <taxon>Bacilli</taxon>
        <taxon>Bacillales</taxon>
        <taxon>Bacillaceae</taxon>
        <taxon>Thalassobacillus</taxon>
    </lineage>
</organism>
<keyword evidence="1" id="KW-0472">Membrane</keyword>
<keyword evidence="1" id="KW-1133">Transmembrane helix</keyword>
<dbReference type="RefSeq" id="WP_093043168.1">
    <property type="nucleotide sequence ID" value="NZ_FNQR01000003.1"/>
</dbReference>
<dbReference type="AlphaFoldDB" id="A0A1H3ZGX0"/>
<dbReference type="EMBL" id="FNQR01000003">
    <property type="protein sequence ID" value="SEA23003.1"/>
    <property type="molecule type" value="Genomic_DNA"/>
</dbReference>
<feature type="transmembrane region" description="Helical" evidence="1">
    <location>
        <begin position="61"/>
        <end position="81"/>
    </location>
</feature>
<gene>
    <name evidence="2" type="ORF">SAMN05421743_103242</name>
</gene>
<feature type="transmembrane region" description="Helical" evidence="1">
    <location>
        <begin position="36"/>
        <end position="55"/>
    </location>
</feature>
<reference evidence="2 3" key="1">
    <citation type="submission" date="2016-10" db="EMBL/GenBank/DDBJ databases">
        <authorList>
            <person name="de Groot N.N."/>
        </authorList>
    </citation>
    <scope>NUCLEOTIDE SEQUENCE [LARGE SCALE GENOMIC DNA]</scope>
    <source>
        <strain evidence="2 3">CCM7597</strain>
    </source>
</reference>
<dbReference type="STRING" id="571932.SAMN05421743_103242"/>
<name>A0A1H3ZGX0_9BACI</name>
<evidence type="ECO:0000256" key="1">
    <source>
        <dbReference type="SAM" id="Phobius"/>
    </source>
</evidence>
<dbReference type="Proteomes" id="UP000198584">
    <property type="component" value="Unassembled WGS sequence"/>
</dbReference>
<feature type="transmembrane region" description="Helical" evidence="1">
    <location>
        <begin position="6"/>
        <end position="24"/>
    </location>
</feature>
<evidence type="ECO:0000313" key="2">
    <source>
        <dbReference type="EMBL" id="SEA23003.1"/>
    </source>
</evidence>
<proteinExistence type="predicted"/>